<feature type="compositionally biased region" description="Low complexity" evidence="6">
    <location>
        <begin position="188"/>
        <end position="197"/>
    </location>
</feature>
<dbReference type="PROSITE" id="PS51910">
    <property type="entry name" value="GH18_2"/>
    <property type="match status" value="1"/>
</dbReference>
<evidence type="ECO:0000256" key="6">
    <source>
        <dbReference type="SAM" id="MobiDB-lite"/>
    </source>
</evidence>
<evidence type="ECO:0000313" key="10">
    <source>
        <dbReference type="Proteomes" id="UP001201273"/>
    </source>
</evidence>
<name>A0ABS8WFC8_9GAMM</name>
<comment type="caution">
    <text evidence="9">The sequence shown here is derived from an EMBL/GenBank/DDBJ whole genome shotgun (WGS) entry which is preliminary data.</text>
</comment>
<dbReference type="SMART" id="SM00636">
    <property type="entry name" value="Glyco_18"/>
    <property type="match status" value="1"/>
</dbReference>
<dbReference type="EC" id="3.2.1.14" evidence="2"/>
<dbReference type="InterPro" id="IPR050542">
    <property type="entry name" value="Glycosyl_Hydrlase18_Chitinase"/>
</dbReference>
<feature type="signal peptide" evidence="7">
    <location>
        <begin position="1"/>
        <end position="23"/>
    </location>
</feature>
<dbReference type="InterPro" id="IPR003610">
    <property type="entry name" value="CBM5/12"/>
</dbReference>
<dbReference type="InterPro" id="IPR001579">
    <property type="entry name" value="Glyco_hydro_18_chit_AS"/>
</dbReference>
<dbReference type="Proteomes" id="UP001201273">
    <property type="component" value="Unassembled WGS sequence"/>
</dbReference>
<organism evidence="9 10">
    <name type="scientific">Motilimonas cestriensis</name>
    <dbReference type="NCBI Taxonomy" id="2742685"/>
    <lineage>
        <taxon>Bacteria</taxon>
        <taxon>Pseudomonadati</taxon>
        <taxon>Pseudomonadota</taxon>
        <taxon>Gammaproteobacteria</taxon>
        <taxon>Alteromonadales</taxon>
        <taxon>Alteromonadales genera incertae sedis</taxon>
        <taxon>Motilimonas</taxon>
    </lineage>
</organism>
<dbReference type="SUPFAM" id="SSF51445">
    <property type="entry name" value="(Trans)glycosidases"/>
    <property type="match status" value="1"/>
</dbReference>
<evidence type="ECO:0000256" key="4">
    <source>
        <dbReference type="ARBA" id="ARBA00023295"/>
    </source>
</evidence>
<feature type="region of interest" description="Disordered" evidence="6">
    <location>
        <begin position="160"/>
        <end position="204"/>
    </location>
</feature>
<dbReference type="PROSITE" id="PS01095">
    <property type="entry name" value="GH18_1"/>
    <property type="match status" value="1"/>
</dbReference>
<dbReference type="Gene3D" id="3.20.20.80">
    <property type="entry name" value="Glycosidases"/>
    <property type="match status" value="1"/>
</dbReference>
<keyword evidence="10" id="KW-1185">Reference proteome</keyword>
<gene>
    <name evidence="9" type="ORF">K6Y31_16160</name>
</gene>
<keyword evidence="3 5" id="KW-0378">Hydrolase</keyword>
<evidence type="ECO:0000256" key="1">
    <source>
        <dbReference type="ARBA" id="ARBA00009121"/>
    </source>
</evidence>
<dbReference type="InterPro" id="IPR013783">
    <property type="entry name" value="Ig-like_fold"/>
</dbReference>
<proteinExistence type="inferred from homology"/>
<dbReference type="CDD" id="cd12214">
    <property type="entry name" value="ChiA1_BD"/>
    <property type="match status" value="1"/>
</dbReference>
<feature type="compositionally biased region" description="Low complexity" evidence="6">
    <location>
        <begin position="76"/>
        <end position="101"/>
    </location>
</feature>
<dbReference type="RefSeq" id="WP_233053980.1">
    <property type="nucleotide sequence ID" value="NZ_JAIMJA010000018.1"/>
</dbReference>
<feature type="chain" id="PRO_5047331608" description="chitinase" evidence="7">
    <location>
        <begin position="24"/>
        <end position="786"/>
    </location>
</feature>
<accession>A0ABS8WFC8</accession>
<dbReference type="EMBL" id="JAIMJA010000018">
    <property type="protein sequence ID" value="MCE2596336.1"/>
    <property type="molecule type" value="Genomic_DNA"/>
</dbReference>
<dbReference type="Pfam" id="PF17957">
    <property type="entry name" value="Big_7"/>
    <property type="match status" value="2"/>
</dbReference>
<protein>
    <recommendedName>
        <fullName evidence="2">chitinase</fullName>
        <ecNumber evidence="2">3.2.1.14</ecNumber>
    </recommendedName>
</protein>
<dbReference type="PANTHER" id="PTHR45708:SF49">
    <property type="entry name" value="ENDOCHITINASE"/>
    <property type="match status" value="1"/>
</dbReference>
<dbReference type="SMART" id="SM00495">
    <property type="entry name" value="ChtBD3"/>
    <property type="match status" value="3"/>
</dbReference>
<feature type="domain" description="GH18" evidence="8">
    <location>
        <begin position="456"/>
        <end position="786"/>
    </location>
</feature>
<keyword evidence="4 5" id="KW-0326">Glycosidase</keyword>
<dbReference type="Pfam" id="PF00704">
    <property type="entry name" value="Glyco_hydro_18"/>
    <property type="match status" value="1"/>
</dbReference>
<evidence type="ECO:0000259" key="8">
    <source>
        <dbReference type="PROSITE" id="PS51910"/>
    </source>
</evidence>
<evidence type="ECO:0000256" key="2">
    <source>
        <dbReference type="ARBA" id="ARBA00012729"/>
    </source>
</evidence>
<dbReference type="CDD" id="cd02871">
    <property type="entry name" value="GH18_chitinase_D-like"/>
    <property type="match status" value="1"/>
</dbReference>
<dbReference type="Gene3D" id="2.60.40.10">
    <property type="entry name" value="Immunoglobulins"/>
    <property type="match status" value="2"/>
</dbReference>
<evidence type="ECO:0000256" key="3">
    <source>
        <dbReference type="ARBA" id="ARBA00022801"/>
    </source>
</evidence>
<dbReference type="PROSITE" id="PS51257">
    <property type="entry name" value="PROKAR_LIPOPROTEIN"/>
    <property type="match status" value="1"/>
</dbReference>
<dbReference type="InterPro" id="IPR001223">
    <property type="entry name" value="Glyco_hydro18_cat"/>
</dbReference>
<evidence type="ECO:0000256" key="7">
    <source>
        <dbReference type="SAM" id="SignalP"/>
    </source>
</evidence>
<reference evidence="9 10" key="1">
    <citation type="journal article" date="2022" name="Environ. Microbiol. Rep.">
        <title>Eco-phylogenetic analyses reveal divergent evolution of vitamin B12 metabolism in the marine bacterial family 'Psychromonadaceae'.</title>
        <authorList>
            <person name="Jin X."/>
            <person name="Yang Y."/>
            <person name="Cao H."/>
            <person name="Gao B."/>
            <person name="Zhao Z."/>
        </authorList>
    </citation>
    <scope>NUCLEOTIDE SEQUENCE [LARGE SCALE GENOMIC DNA]</scope>
    <source>
        <strain evidence="9 10">MKS20</strain>
    </source>
</reference>
<evidence type="ECO:0000256" key="5">
    <source>
        <dbReference type="RuleBase" id="RU000489"/>
    </source>
</evidence>
<sequence length="786" mass="84017">MNMKLSTIASLVIGACVSSQAMAAEPIQWQAGQTKVTNGDLVIYNNSCYVAKNNPGTWETPTATSWFWSATSCGTSPTVEPTVEPSVTPTTEPTAEPSIEPTQPPAGMIVWVPGTTRVSNGDQVSYNDRCFEAKNNPGPWETPAAGGNWFWNEIGCDGTVPTQEPTTEPTTPPTQEPTIEPTLPPTQEPTIEPTLEPTQPPSSGVCDEPAYVAGTSYVAGDVVQNNEKGYECVIGGWCSSDQGFYYEPGVGSAWQDAWAEVKACPAVVTDVTFTAPVQGSAHLQGSLIDVAVNAKSTDANRVITSVEFFANDISIGTDTNAPFTVSYKAMDLGNVALKAVATDSKNLVGVALSNIKVSDKPVVVDITAPSKGKVNTGKVVAIEVSAESIPAAISKVDFYQDGAMIGSDTSYPYSYNMTFTTDGDHLVKVVATDSKGNSAEDTKTVKATSIPPLADRAVIGYWHNFENGSGFPLLPEVSPEWDIINVSFAEPKRGSESDMTLEIQTKLGHSEAQMKSDIEFVQARGQKVLISIGGANAHVKLKTDAEREEFTASMIALIENYGFDGLDIDLEGGSTLALNSDDKDFRNPTTPTTVNMIRAVKDIIAHFNGDLILSMAPETLYVQSGYRAYGPLEGAYLPIIHALRDELTVIHVQLYNTGSINALDGQAYGQGTPDFIVAMTEMMLTGFKVGDHFFPGLRADQVAIGLPSIPAAAPSGGFVSVSDTQKAMDYLISGKSFGGKYVLQNPEGYNNLRGVMTWSINWDRTQGSKFVNGHASYFDSLPPVTK</sequence>
<dbReference type="InterPro" id="IPR017853">
    <property type="entry name" value="GH"/>
</dbReference>
<dbReference type="InterPro" id="IPR011583">
    <property type="entry name" value="Chitinase_II/V-like_cat"/>
</dbReference>
<comment type="similarity">
    <text evidence="1">Belongs to the glycosyl hydrolase 18 family. Chitinase class II subfamily.</text>
</comment>
<evidence type="ECO:0000313" key="9">
    <source>
        <dbReference type="EMBL" id="MCE2596336.1"/>
    </source>
</evidence>
<dbReference type="PANTHER" id="PTHR45708">
    <property type="entry name" value="ENDOCHITINASE"/>
    <property type="match status" value="1"/>
</dbReference>
<keyword evidence="7" id="KW-0732">Signal</keyword>
<feature type="region of interest" description="Disordered" evidence="6">
    <location>
        <begin position="76"/>
        <end position="106"/>
    </location>
</feature>